<comment type="caution">
    <text evidence="3">The sequence shown here is derived from an EMBL/GenBank/DDBJ whole genome shotgun (WGS) entry which is preliminary data.</text>
</comment>
<evidence type="ECO:0000259" key="2">
    <source>
        <dbReference type="Pfam" id="PF24924"/>
    </source>
</evidence>
<proteinExistence type="predicted"/>
<evidence type="ECO:0000313" key="4">
    <source>
        <dbReference type="Proteomes" id="UP000257109"/>
    </source>
</evidence>
<keyword evidence="4" id="KW-1185">Reference proteome</keyword>
<feature type="domain" description="DUF7745" evidence="2">
    <location>
        <begin position="275"/>
        <end position="354"/>
    </location>
</feature>
<gene>
    <name evidence="3" type="ORF">CR513_34852</name>
</gene>
<dbReference type="Proteomes" id="UP000257109">
    <property type="component" value="Unassembled WGS sequence"/>
</dbReference>
<reference evidence="3" key="1">
    <citation type="submission" date="2018-05" db="EMBL/GenBank/DDBJ databases">
        <title>Draft genome of Mucuna pruriens seed.</title>
        <authorList>
            <person name="Nnadi N.E."/>
            <person name="Vos R."/>
            <person name="Hasami M.H."/>
            <person name="Devisetty U.K."/>
            <person name="Aguiy J.C."/>
        </authorList>
    </citation>
    <scope>NUCLEOTIDE SEQUENCE [LARGE SCALE GENOMIC DNA]</scope>
    <source>
        <strain evidence="3">JCA_2017</strain>
    </source>
</reference>
<organism evidence="3 4">
    <name type="scientific">Mucuna pruriens</name>
    <name type="common">Velvet bean</name>
    <name type="synonym">Dolichos pruriens</name>
    <dbReference type="NCBI Taxonomy" id="157652"/>
    <lineage>
        <taxon>Eukaryota</taxon>
        <taxon>Viridiplantae</taxon>
        <taxon>Streptophyta</taxon>
        <taxon>Embryophyta</taxon>
        <taxon>Tracheophyta</taxon>
        <taxon>Spermatophyta</taxon>
        <taxon>Magnoliopsida</taxon>
        <taxon>eudicotyledons</taxon>
        <taxon>Gunneridae</taxon>
        <taxon>Pentapetalae</taxon>
        <taxon>rosids</taxon>
        <taxon>fabids</taxon>
        <taxon>Fabales</taxon>
        <taxon>Fabaceae</taxon>
        <taxon>Papilionoideae</taxon>
        <taxon>50 kb inversion clade</taxon>
        <taxon>NPAAA clade</taxon>
        <taxon>indigoferoid/millettioid clade</taxon>
        <taxon>Phaseoleae</taxon>
        <taxon>Mucuna</taxon>
    </lineage>
</organism>
<dbReference type="InterPro" id="IPR056647">
    <property type="entry name" value="DUF7745"/>
</dbReference>
<keyword evidence="1" id="KW-0175">Coiled coil</keyword>
<dbReference type="Pfam" id="PF24924">
    <property type="entry name" value="DUF7745"/>
    <property type="match status" value="2"/>
</dbReference>
<name>A0A371G0Q3_MUCPR</name>
<dbReference type="EMBL" id="QJKJ01007135">
    <property type="protein sequence ID" value="RDX84145.1"/>
    <property type="molecule type" value="Genomic_DNA"/>
</dbReference>
<dbReference type="PANTHER" id="PTHR48154:SF1">
    <property type="entry name" value="PROTEIN, PUTATIVE-RELATED"/>
    <property type="match status" value="1"/>
</dbReference>
<dbReference type="AlphaFoldDB" id="A0A371G0Q3"/>
<evidence type="ECO:0000256" key="1">
    <source>
        <dbReference type="SAM" id="Coils"/>
    </source>
</evidence>
<feature type="non-terminal residue" evidence="3">
    <location>
        <position position="1"/>
    </location>
</feature>
<dbReference type="PANTHER" id="PTHR48154">
    <property type="entry name" value="PROTEIN, PUTATIVE-RELATED"/>
    <property type="match status" value="1"/>
</dbReference>
<evidence type="ECO:0000313" key="3">
    <source>
        <dbReference type="EMBL" id="RDX84145.1"/>
    </source>
</evidence>
<feature type="domain" description="DUF7745" evidence="2">
    <location>
        <begin position="63"/>
        <end position="274"/>
    </location>
</feature>
<feature type="coiled-coil region" evidence="1">
    <location>
        <begin position="382"/>
        <end position="518"/>
    </location>
</feature>
<accession>A0A371G0Q3</accession>
<sequence>MERMGRGVLQGILGKEDYHPMFSQELDAYRHQNPELPNPQANSQGNQRTMAKGLRRKIRQDTGLLKVEVQPHALAVLAQFYDVHLRCFTFRDFQLTPALEEYERILGMPIKEPTVYFHKGYLPSWGVVAELLRKPEAEVRRIKKAKNGVEGLPREYLENQAVVDTLALLIYGIVLFLQLEDYVDLAAVDVFLEVKEKNENLVPAMLADTYYTLNCCLSKRGKNLRCYIHALYLWMTAHYCPGKCKTRCPIEDYKWGCIKTMSREEWIHHFMGLSQGCSNYNPALALKQNGYPILAPPTEESLTLLEVHGRDMQNAEWFWKIRQTWKQVTRMGPEYGPRSCGATTSYKDWLQKRIRTNELPFERVPQDPRTRFPFKTSDPPIVLKERRLYEQARQEADKEKELRLRMGDYLKVANQEMCLRRKEKDQAAGEKESLKEALQNARRKEVELKGEIEVQHKELLRERSRREAAEAKENQALNELATERREAENKRHRAWAIVAELQHKITRKESKHQELTIQAGQRIKAVEEATEY</sequence>
<protein>
    <recommendedName>
        <fullName evidence="2">DUF7745 domain-containing protein</fullName>
    </recommendedName>
</protein>